<keyword evidence="3" id="KW-0862">Zinc</keyword>
<evidence type="ECO:0000256" key="3">
    <source>
        <dbReference type="ARBA" id="ARBA00022833"/>
    </source>
</evidence>
<dbReference type="GO" id="GO:0030154">
    <property type="term" value="P:cell differentiation"/>
    <property type="evidence" value="ECO:0007669"/>
    <property type="project" value="TreeGrafter"/>
</dbReference>
<dbReference type="InterPro" id="IPR050234">
    <property type="entry name" value="Nuclear_hormone_rcpt_NR1"/>
</dbReference>
<dbReference type="InterPro" id="IPR000536">
    <property type="entry name" value="Nucl_hrmn_rcpt_lig-bd"/>
</dbReference>
<accession>A0A8S2FJN8</accession>
<dbReference type="PROSITE" id="PS51843">
    <property type="entry name" value="NR_LBD"/>
    <property type="match status" value="1"/>
</dbReference>
<keyword evidence="6" id="KW-0804">Transcription</keyword>
<keyword evidence="4" id="KW-0805">Transcription regulation</keyword>
<dbReference type="PROSITE" id="PS51030">
    <property type="entry name" value="NUCLEAR_REC_DBD_2"/>
    <property type="match status" value="1"/>
</dbReference>
<reference evidence="11" key="1">
    <citation type="submission" date="2021-02" db="EMBL/GenBank/DDBJ databases">
        <authorList>
            <person name="Nowell W R."/>
        </authorList>
    </citation>
    <scope>NUCLEOTIDE SEQUENCE</scope>
</reference>
<evidence type="ECO:0000259" key="10">
    <source>
        <dbReference type="PROSITE" id="PS51843"/>
    </source>
</evidence>
<feature type="domain" description="Nuclear receptor" evidence="9">
    <location>
        <begin position="102"/>
        <end position="178"/>
    </location>
</feature>
<keyword evidence="2" id="KW-0863">Zinc-finger</keyword>
<feature type="domain" description="NR LBD" evidence="10">
    <location>
        <begin position="223"/>
        <end position="453"/>
    </location>
</feature>
<comment type="caution">
    <text evidence="11">The sequence shown here is derived from an EMBL/GenBank/DDBJ whole genome shotgun (WGS) entry which is preliminary data.</text>
</comment>
<dbReference type="PANTHER" id="PTHR24082:SF283">
    <property type="entry name" value="NUCLEAR HORMONE RECEPTOR HR96"/>
    <property type="match status" value="1"/>
</dbReference>
<evidence type="ECO:0000256" key="1">
    <source>
        <dbReference type="ARBA" id="ARBA00022723"/>
    </source>
</evidence>
<dbReference type="PRINTS" id="PR00047">
    <property type="entry name" value="STROIDFINGER"/>
</dbReference>
<dbReference type="Gene3D" id="3.30.50.10">
    <property type="entry name" value="Erythroid Transcription Factor GATA-1, subunit A"/>
    <property type="match status" value="1"/>
</dbReference>
<gene>
    <name evidence="11" type="ORF">OVA965_LOCUS36249</name>
    <name evidence="12" type="ORF">TMI583_LOCUS37256</name>
</gene>
<evidence type="ECO:0000313" key="12">
    <source>
        <dbReference type="EMBL" id="CAF4275255.1"/>
    </source>
</evidence>
<dbReference type="InterPro" id="IPR013088">
    <property type="entry name" value="Znf_NHR/GATA"/>
</dbReference>
<dbReference type="EMBL" id="CAJOBA010054501">
    <property type="protein sequence ID" value="CAF4275255.1"/>
    <property type="molecule type" value="Genomic_DNA"/>
</dbReference>
<sequence length="453" mass="52907">MDENFDQAALMSGNYYPKSISSDDENDGCFSIHQQEFADLQLLSSAYSTTSSAFAESIEISKIIDEIERIEDDWSDHIGEEEKQINDHTKHKERKVESSKKNLKCFVCGAKALGYNFDQISCESCKAFFRRNALRNMSDLKCRFSDHCEVTVASRRYCTYCRLQKCFVVGMRKEWIRSEEQKNIKRHQTEKNRQLKNLTYNNNGQIIHTLSLLSNDKSSLTQDDWRHLNNIVGLHEQKVKPIVFNRHSIKTTTVNDFVNNKTVWVQQLASYFKQIPEFQQLNISDQIVLFKYNFRTLVPINIALVKHILASMLPPRTADHTSFMISVHGEELYRKMQENIHTFSLFQHDPVIIKLMLIIMLFSGCLLTTTSQMETSYIQNIYQIYEAQSFYAKLLWNYMEYTFGEFEAISAFTMLITRCLRIQDVSNESDSYLKRQMNLNSISPLMQSVLQLN</sequence>
<dbReference type="Pfam" id="PF00105">
    <property type="entry name" value="zf-C4"/>
    <property type="match status" value="1"/>
</dbReference>
<evidence type="ECO:0000256" key="6">
    <source>
        <dbReference type="ARBA" id="ARBA00023163"/>
    </source>
</evidence>
<dbReference type="GO" id="GO:0004879">
    <property type="term" value="F:nuclear receptor activity"/>
    <property type="evidence" value="ECO:0007669"/>
    <property type="project" value="TreeGrafter"/>
</dbReference>
<dbReference type="SMART" id="SM00399">
    <property type="entry name" value="ZnF_C4"/>
    <property type="match status" value="1"/>
</dbReference>
<name>A0A8S2FJN8_9BILA</name>
<dbReference type="PROSITE" id="PS00031">
    <property type="entry name" value="NUCLEAR_REC_DBD_1"/>
    <property type="match status" value="1"/>
</dbReference>
<protein>
    <recommendedName>
        <fullName evidence="14">Nuclear receptor domain-containing protein</fullName>
    </recommendedName>
</protein>
<dbReference type="GO" id="GO:0045944">
    <property type="term" value="P:positive regulation of transcription by RNA polymerase II"/>
    <property type="evidence" value="ECO:0007669"/>
    <property type="project" value="TreeGrafter"/>
</dbReference>
<organism evidence="11 13">
    <name type="scientific">Didymodactylos carnosus</name>
    <dbReference type="NCBI Taxonomy" id="1234261"/>
    <lineage>
        <taxon>Eukaryota</taxon>
        <taxon>Metazoa</taxon>
        <taxon>Spiralia</taxon>
        <taxon>Gnathifera</taxon>
        <taxon>Rotifera</taxon>
        <taxon>Eurotatoria</taxon>
        <taxon>Bdelloidea</taxon>
        <taxon>Philodinida</taxon>
        <taxon>Philodinidae</taxon>
        <taxon>Didymodactylos</taxon>
    </lineage>
</organism>
<keyword evidence="7" id="KW-0675">Receptor</keyword>
<evidence type="ECO:0000313" key="11">
    <source>
        <dbReference type="EMBL" id="CAF1485309.1"/>
    </source>
</evidence>
<dbReference type="PRINTS" id="PR00398">
    <property type="entry name" value="STRDHORMONER"/>
</dbReference>
<dbReference type="SUPFAM" id="SSF57716">
    <property type="entry name" value="Glucocorticoid receptor-like (DNA-binding domain)"/>
    <property type="match status" value="1"/>
</dbReference>
<evidence type="ECO:0000256" key="4">
    <source>
        <dbReference type="ARBA" id="ARBA00023015"/>
    </source>
</evidence>
<evidence type="ECO:0000313" key="13">
    <source>
        <dbReference type="Proteomes" id="UP000677228"/>
    </source>
</evidence>
<dbReference type="EMBL" id="CAJNOK010032551">
    <property type="protein sequence ID" value="CAF1485309.1"/>
    <property type="molecule type" value="Genomic_DNA"/>
</dbReference>
<evidence type="ECO:0000259" key="9">
    <source>
        <dbReference type="PROSITE" id="PS51030"/>
    </source>
</evidence>
<dbReference type="Proteomes" id="UP000677228">
    <property type="component" value="Unassembled WGS sequence"/>
</dbReference>
<evidence type="ECO:0000256" key="2">
    <source>
        <dbReference type="ARBA" id="ARBA00022771"/>
    </source>
</evidence>
<keyword evidence="5" id="KW-0238">DNA-binding</keyword>
<keyword evidence="8" id="KW-0539">Nucleus</keyword>
<dbReference type="InterPro" id="IPR001723">
    <property type="entry name" value="Nuclear_hrmn_rcpt"/>
</dbReference>
<dbReference type="InterPro" id="IPR001628">
    <property type="entry name" value="Znf_hrmn_rcpt"/>
</dbReference>
<evidence type="ECO:0000256" key="8">
    <source>
        <dbReference type="ARBA" id="ARBA00023242"/>
    </source>
</evidence>
<dbReference type="GO" id="GO:0000978">
    <property type="term" value="F:RNA polymerase II cis-regulatory region sequence-specific DNA binding"/>
    <property type="evidence" value="ECO:0007669"/>
    <property type="project" value="TreeGrafter"/>
</dbReference>
<dbReference type="InterPro" id="IPR035500">
    <property type="entry name" value="NHR-like_dom_sf"/>
</dbReference>
<dbReference type="Gene3D" id="1.10.565.10">
    <property type="entry name" value="Retinoid X Receptor"/>
    <property type="match status" value="1"/>
</dbReference>
<dbReference type="AlphaFoldDB" id="A0A8S2FJN8"/>
<dbReference type="GO" id="GO:0000122">
    <property type="term" value="P:negative regulation of transcription by RNA polymerase II"/>
    <property type="evidence" value="ECO:0007669"/>
    <property type="project" value="TreeGrafter"/>
</dbReference>
<dbReference type="GO" id="GO:0008270">
    <property type="term" value="F:zinc ion binding"/>
    <property type="evidence" value="ECO:0007669"/>
    <property type="project" value="UniProtKB-KW"/>
</dbReference>
<proteinExistence type="predicted"/>
<dbReference type="PANTHER" id="PTHR24082">
    <property type="entry name" value="NUCLEAR HORMONE RECEPTOR"/>
    <property type="match status" value="1"/>
</dbReference>
<dbReference type="Proteomes" id="UP000682733">
    <property type="component" value="Unassembled WGS sequence"/>
</dbReference>
<evidence type="ECO:0008006" key="14">
    <source>
        <dbReference type="Google" id="ProtNLM"/>
    </source>
</evidence>
<evidence type="ECO:0000256" key="7">
    <source>
        <dbReference type="ARBA" id="ARBA00023170"/>
    </source>
</evidence>
<evidence type="ECO:0000256" key="5">
    <source>
        <dbReference type="ARBA" id="ARBA00023125"/>
    </source>
</evidence>
<keyword evidence="1" id="KW-0479">Metal-binding</keyword>
<dbReference type="SUPFAM" id="SSF48508">
    <property type="entry name" value="Nuclear receptor ligand-binding domain"/>
    <property type="match status" value="1"/>
</dbReference>